<dbReference type="PANTHER" id="PTHR23502:SF153">
    <property type="entry name" value="MULTIDRUG TRANSPORTER, PUTATIVE (AFU_ORTHOLOGUE AFUA_7G00230)-RELATED"/>
    <property type="match status" value="1"/>
</dbReference>
<evidence type="ECO:0000256" key="3">
    <source>
        <dbReference type="ARBA" id="ARBA00022989"/>
    </source>
</evidence>
<evidence type="ECO:0000256" key="7">
    <source>
        <dbReference type="SAM" id="Phobius"/>
    </source>
</evidence>
<feature type="transmembrane region" description="Helical" evidence="7">
    <location>
        <begin position="209"/>
        <end position="231"/>
    </location>
</feature>
<dbReference type="GO" id="GO:0016020">
    <property type="term" value="C:membrane"/>
    <property type="evidence" value="ECO:0007669"/>
    <property type="project" value="UniProtKB-SubCell"/>
</dbReference>
<dbReference type="PROSITE" id="PS50850">
    <property type="entry name" value="MFS"/>
    <property type="match status" value="1"/>
</dbReference>
<keyword evidence="5" id="KW-0325">Glycoprotein</keyword>
<feature type="transmembrane region" description="Helical" evidence="7">
    <location>
        <begin position="391"/>
        <end position="410"/>
    </location>
</feature>
<feature type="transmembrane region" description="Helical" evidence="7">
    <location>
        <begin position="345"/>
        <end position="371"/>
    </location>
</feature>
<organism evidence="9 10">
    <name type="scientific">Thelonectria olida</name>
    <dbReference type="NCBI Taxonomy" id="1576542"/>
    <lineage>
        <taxon>Eukaryota</taxon>
        <taxon>Fungi</taxon>
        <taxon>Dikarya</taxon>
        <taxon>Ascomycota</taxon>
        <taxon>Pezizomycotina</taxon>
        <taxon>Sordariomycetes</taxon>
        <taxon>Hypocreomycetidae</taxon>
        <taxon>Hypocreales</taxon>
        <taxon>Nectriaceae</taxon>
        <taxon>Thelonectria</taxon>
    </lineage>
</organism>
<feature type="transmembrane region" description="Helical" evidence="7">
    <location>
        <begin position="176"/>
        <end position="197"/>
    </location>
</feature>
<dbReference type="InterPro" id="IPR020846">
    <property type="entry name" value="MFS_dom"/>
</dbReference>
<evidence type="ECO:0000313" key="9">
    <source>
        <dbReference type="EMBL" id="KAH6884284.1"/>
    </source>
</evidence>
<evidence type="ECO:0000256" key="5">
    <source>
        <dbReference type="ARBA" id="ARBA00023180"/>
    </source>
</evidence>
<dbReference type="FunFam" id="1.20.1250.20:FF:000088">
    <property type="entry name" value="MFS multidrug transporter, putative"/>
    <property type="match status" value="1"/>
</dbReference>
<dbReference type="Proteomes" id="UP000777438">
    <property type="component" value="Unassembled WGS sequence"/>
</dbReference>
<feature type="domain" description="Major facilitator superfamily (MFS) profile" evidence="8">
    <location>
        <begin position="84"/>
        <end position="510"/>
    </location>
</feature>
<accession>A0A9P8VY18</accession>
<feature type="transmembrane region" description="Helical" evidence="7">
    <location>
        <begin position="237"/>
        <end position="258"/>
    </location>
</feature>
<evidence type="ECO:0000256" key="6">
    <source>
        <dbReference type="SAM" id="MobiDB-lite"/>
    </source>
</evidence>
<dbReference type="InterPro" id="IPR011701">
    <property type="entry name" value="MFS"/>
</dbReference>
<dbReference type="InterPro" id="IPR036259">
    <property type="entry name" value="MFS_trans_sf"/>
</dbReference>
<feature type="region of interest" description="Disordered" evidence="6">
    <location>
        <begin position="1"/>
        <end position="69"/>
    </location>
</feature>
<keyword evidence="10" id="KW-1185">Reference proteome</keyword>
<evidence type="ECO:0000256" key="1">
    <source>
        <dbReference type="ARBA" id="ARBA00004141"/>
    </source>
</evidence>
<keyword evidence="2 7" id="KW-0812">Transmembrane</keyword>
<evidence type="ECO:0000256" key="4">
    <source>
        <dbReference type="ARBA" id="ARBA00023136"/>
    </source>
</evidence>
<dbReference type="OrthoDB" id="5296287at2759"/>
<protein>
    <submittedName>
        <fullName evidence="9">Major facilitator superfamily domain-containing protein</fullName>
    </submittedName>
</protein>
<feature type="transmembrane region" description="Helical" evidence="7">
    <location>
        <begin position="449"/>
        <end position="472"/>
    </location>
</feature>
<feature type="compositionally biased region" description="Polar residues" evidence="6">
    <location>
        <begin position="20"/>
        <end position="29"/>
    </location>
</feature>
<dbReference type="Pfam" id="PF07690">
    <property type="entry name" value="MFS_1"/>
    <property type="match status" value="1"/>
</dbReference>
<keyword evidence="4 7" id="KW-0472">Membrane</keyword>
<feature type="transmembrane region" description="Helical" evidence="7">
    <location>
        <begin position="484"/>
        <end position="504"/>
    </location>
</feature>
<dbReference type="EMBL" id="JAGPYM010000021">
    <property type="protein sequence ID" value="KAH6884284.1"/>
    <property type="molecule type" value="Genomic_DNA"/>
</dbReference>
<sequence length="520" mass="56794">MNKKVSSVSIPPEQPPVPRSRQSMSSSPTLGGAPRADDIEKNTGTDVSLADQLPHRDDSDVIDWDGSNDPELPVNWPQCKKWQNVMMVSTLTFLTPFASSMFAPAISQVMQEMGTSNRDVGSFGVSIYLLGYAFGPLVLAPCSELYGRLIIYHICSVLFLILNIACALAINMPMLIIFRFLTGLVGACPLTIGPGTVSDCFRQEERGRAMAVWTMPVLLGPCLGPAIGAYVSRALGWRWNFWILIIMAGAILIFCLIFQRETHPPTLLKHKAARLRKTTGNPNIRPLVHSTMPRGQMFSSSIVRPIKMLSRSPVVFGLSLLTAVAYGTLYLLFTTVTDVFQTRYGIVANVGLVYLGFGCGQFIGLFILGLISDAILKKAAKGGELKPEYRLPPMIPGGAMIPIGLLIYGWTAQYKVFWFVPIIGTVLIGFGMITVFTPVGTYLIDAFPTYAASATAANTVFRSIGGALLPLAGPRMYGRLDQGWGNTVLAAMSLVMMGMIVMSLKYGERLRTNPRYQLKL</sequence>
<gene>
    <name evidence="9" type="ORF">B0T10DRAFT_609065</name>
</gene>
<feature type="transmembrane region" description="Helical" evidence="7">
    <location>
        <begin position="416"/>
        <end position="437"/>
    </location>
</feature>
<dbReference type="CDD" id="cd17323">
    <property type="entry name" value="MFS_Tpo1_MDR_like"/>
    <property type="match status" value="1"/>
</dbReference>
<name>A0A9P8VY18_9HYPO</name>
<dbReference type="GO" id="GO:0022857">
    <property type="term" value="F:transmembrane transporter activity"/>
    <property type="evidence" value="ECO:0007669"/>
    <property type="project" value="InterPro"/>
</dbReference>
<evidence type="ECO:0000313" key="10">
    <source>
        <dbReference type="Proteomes" id="UP000777438"/>
    </source>
</evidence>
<comment type="subcellular location">
    <subcellularLocation>
        <location evidence="1">Membrane</location>
        <topology evidence="1">Multi-pass membrane protein</topology>
    </subcellularLocation>
</comment>
<dbReference type="AlphaFoldDB" id="A0A9P8VY18"/>
<reference evidence="9 10" key="1">
    <citation type="journal article" date="2021" name="Nat. Commun.">
        <title>Genetic determinants of endophytism in the Arabidopsis root mycobiome.</title>
        <authorList>
            <person name="Mesny F."/>
            <person name="Miyauchi S."/>
            <person name="Thiergart T."/>
            <person name="Pickel B."/>
            <person name="Atanasova L."/>
            <person name="Karlsson M."/>
            <person name="Huettel B."/>
            <person name="Barry K.W."/>
            <person name="Haridas S."/>
            <person name="Chen C."/>
            <person name="Bauer D."/>
            <person name="Andreopoulos W."/>
            <person name="Pangilinan J."/>
            <person name="LaButti K."/>
            <person name="Riley R."/>
            <person name="Lipzen A."/>
            <person name="Clum A."/>
            <person name="Drula E."/>
            <person name="Henrissat B."/>
            <person name="Kohler A."/>
            <person name="Grigoriev I.V."/>
            <person name="Martin F.M."/>
            <person name="Hacquard S."/>
        </authorList>
    </citation>
    <scope>NUCLEOTIDE SEQUENCE [LARGE SCALE GENOMIC DNA]</scope>
    <source>
        <strain evidence="9 10">MPI-CAGE-CH-0241</strain>
    </source>
</reference>
<dbReference type="PANTHER" id="PTHR23502">
    <property type="entry name" value="MAJOR FACILITATOR SUPERFAMILY"/>
    <property type="match status" value="1"/>
</dbReference>
<evidence type="ECO:0000256" key="2">
    <source>
        <dbReference type="ARBA" id="ARBA00022692"/>
    </source>
</evidence>
<keyword evidence="3 7" id="KW-1133">Transmembrane helix</keyword>
<dbReference type="SUPFAM" id="SSF103473">
    <property type="entry name" value="MFS general substrate transporter"/>
    <property type="match status" value="1"/>
</dbReference>
<feature type="transmembrane region" description="Helical" evidence="7">
    <location>
        <begin position="149"/>
        <end position="170"/>
    </location>
</feature>
<feature type="transmembrane region" description="Helical" evidence="7">
    <location>
        <begin position="314"/>
        <end position="333"/>
    </location>
</feature>
<feature type="transmembrane region" description="Helical" evidence="7">
    <location>
        <begin position="85"/>
        <end position="103"/>
    </location>
</feature>
<evidence type="ECO:0000259" key="8">
    <source>
        <dbReference type="PROSITE" id="PS50850"/>
    </source>
</evidence>
<feature type="transmembrane region" description="Helical" evidence="7">
    <location>
        <begin position="123"/>
        <end position="142"/>
    </location>
</feature>
<comment type="caution">
    <text evidence="9">The sequence shown here is derived from an EMBL/GenBank/DDBJ whole genome shotgun (WGS) entry which is preliminary data.</text>
</comment>
<proteinExistence type="predicted"/>
<dbReference type="Gene3D" id="1.20.1250.20">
    <property type="entry name" value="MFS general substrate transporter like domains"/>
    <property type="match status" value="1"/>
</dbReference>